<dbReference type="Proteomes" id="UP000799779">
    <property type="component" value="Unassembled WGS sequence"/>
</dbReference>
<organism evidence="1 2">
    <name type="scientific">Amniculicola lignicola CBS 123094</name>
    <dbReference type="NCBI Taxonomy" id="1392246"/>
    <lineage>
        <taxon>Eukaryota</taxon>
        <taxon>Fungi</taxon>
        <taxon>Dikarya</taxon>
        <taxon>Ascomycota</taxon>
        <taxon>Pezizomycotina</taxon>
        <taxon>Dothideomycetes</taxon>
        <taxon>Pleosporomycetidae</taxon>
        <taxon>Pleosporales</taxon>
        <taxon>Amniculicolaceae</taxon>
        <taxon>Amniculicola</taxon>
    </lineage>
</organism>
<keyword evidence="2" id="KW-1185">Reference proteome</keyword>
<dbReference type="EMBL" id="ML977567">
    <property type="protein sequence ID" value="KAF2004468.1"/>
    <property type="molecule type" value="Genomic_DNA"/>
</dbReference>
<accession>A0A6A5WTQ6</accession>
<evidence type="ECO:0000313" key="2">
    <source>
        <dbReference type="Proteomes" id="UP000799779"/>
    </source>
</evidence>
<protein>
    <submittedName>
        <fullName evidence="1">Uncharacterized protein</fullName>
    </submittedName>
</protein>
<reference evidence="1" key="1">
    <citation type="journal article" date="2020" name="Stud. Mycol.">
        <title>101 Dothideomycetes genomes: a test case for predicting lifestyles and emergence of pathogens.</title>
        <authorList>
            <person name="Haridas S."/>
            <person name="Albert R."/>
            <person name="Binder M."/>
            <person name="Bloem J."/>
            <person name="Labutti K."/>
            <person name="Salamov A."/>
            <person name="Andreopoulos B."/>
            <person name="Baker S."/>
            <person name="Barry K."/>
            <person name="Bills G."/>
            <person name="Bluhm B."/>
            <person name="Cannon C."/>
            <person name="Castanera R."/>
            <person name="Culley D."/>
            <person name="Daum C."/>
            <person name="Ezra D."/>
            <person name="Gonzalez J."/>
            <person name="Henrissat B."/>
            <person name="Kuo A."/>
            <person name="Liang C."/>
            <person name="Lipzen A."/>
            <person name="Lutzoni F."/>
            <person name="Magnuson J."/>
            <person name="Mondo S."/>
            <person name="Nolan M."/>
            <person name="Ohm R."/>
            <person name="Pangilinan J."/>
            <person name="Park H.-J."/>
            <person name="Ramirez L."/>
            <person name="Alfaro M."/>
            <person name="Sun H."/>
            <person name="Tritt A."/>
            <person name="Yoshinaga Y."/>
            <person name="Zwiers L.-H."/>
            <person name="Turgeon B."/>
            <person name="Goodwin S."/>
            <person name="Spatafora J."/>
            <person name="Crous P."/>
            <person name="Grigoriev I."/>
        </authorList>
    </citation>
    <scope>NUCLEOTIDE SEQUENCE</scope>
    <source>
        <strain evidence="1">CBS 123094</strain>
    </source>
</reference>
<sequence>MVGIARVFTLRLGGQETRADFTLLSCTCQSDERPIKYLAQTPKLPVFAREAVPVHAGQGREYVGSDASQSAHSYSFYTRGTRPALLRQQAASGTGGEQHSGDDCDRSVCDGDWQTDGLFHLLIPADLFMLGRHGPVMSCQSLKNDSAPASCIYAVVVVTGVANTWAAC</sequence>
<proteinExistence type="predicted"/>
<evidence type="ECO:0000313" key="1">
    <source>
        <dbReference type="EMBL" id="KAF2004468.1"/>
    </source>
</evidence>
<name>A0A6A5WTQ6_9PLEO</name>
<dbReference type="AlphaFoldDB" id="A0A6A5WTQ6"/>
<gene>
    <name evidence="1" type="ORF">P154DRAFT_572128</name>
</gene>